<keyword evidence="4 6" id="KW-0573">Peptidoglycan synthesis</keyword>
<feature type="domain" description="L,D-TPase catalytic" evidence="8">
    <location>
        <begin position="203"/>
        <end position="315"/>
    </location>
</feature>
<comment type="caution">
    <text evidence="9">The sequence shown here is derived from an EMBL/GenBank/DDBJ whole genome shotgun (WGS) entry which is preliminary data.</text>
</comment>
<dbReference type="PANTHER" id="PTHR30582">
    <property type="entry name" value="L,D-TRANSPEPTIDASE"/>
    <property type="match status" value="1"/>
</dbReference>
<dbReference type="EMBL" id="MBQD01000023">
    <property type="protein sequence ID" value="OCL33047.1"/>
    <property type="molecule type" value="Genomic_DNA"/>
</dbReference>
<keyword evidence="10" id="KW-1185">Reference proteome</keyword>
<keyword evidence="5 6" id="KW-0961">Cell wall biogenesis/degradation</keyword>
<dbReference type="GO" id="GO:0071972">
    <property type="term" value="F:peptidoglycan L,D-transpeptidase activity"/>
    <property type="evidence" value="ECO:0007669"/>
    <property type="project" value="TreeGrafter"/>
</dbReference>
<dbReference type="InterPro" id="IPR005490">
    <property type="entry name" value="LD_TPept_cat_dom"/>
</dbReference>
<dbReference type="Gene3D" id="2.40.440.10">
    <property type="entry name" value="L,D-transpeptidase catalytic domain-like"/>
    <property type="match status" value="1"/>
</dbReference>
<evidence type="ECO:0000256" key="2">
    <source>
        <dbReference type="ARBA" id="ARBA00022679"/>
    </source>
</evidence>
<proteinExistence type="predicted"/>
<dbReference type="Gene3D" id="1.10.101.10">
    <property type="entry name" value="PGBD-like superfamily/PGBD"/>
    <property type="match status" value="2"/>
</dbReference>
<name>A0A1C0AKF5_9ACTN</name>
<evidence type="ECO:0000259" key="8">
    <source>
        <dbReference type="PROSITE" id="PS52029"/>
    </source>
</evidence>
<dbReference type="GO" id="GO:0071555">
    <property type="term" value="P:cell wall organization"/>
    <property type="evidence" value="ECO:0007669"/>
    <property type="project" value="UniProtKB-UniRule"/>
</dbReference>
<accession>A0A1C0AKF5</accession>
<evidence type="ECO:0000256" key="1">
    <source>
        <dbReference type="ARBA" id="ARBA00004752"/>
    </source>
</evidence>
<dbReference type="SUPFAM" id="SSF141523">
    <property type="entry name" value="L,D-transpeptidase catalytic domain-like"/>
    <property type="match status" value="1"/>
</dbReference>
<organism evidence="9 10">
    <name type="scientific">Tessaracoccus lapidicaptus</name>
    <dbReference type="NCBI Taxonomy" id="1427523"/>
    <lineage>
        <taxon>Bacteria</taxon>
        <taxon>Bacillati</taxon>
        <taxon>Actinomycetota</taxon>
        <taxon>Actinomycetes</taxon>
        <taxon>Propionibacteriales</taxon>
        <taxon>Propionibacteriaceae</taxon>
        <taxon>Tessaracoccus</taxon>
    </lineage>
</organism>
<dbReference type="AlphaFoldDB" id="A0A1C0AKF5"/>
<dbReference type="InterPro" id="IPR038063">
    <property type="entry name" value="Transpep_catalytic_dom"/>
</dbReference>
<dbReference type="PANTHER" id="PTHR30582:SF33">
    <property type="entry name" value="EXPORTED PROTEIN"/>
    <property type="match status" value="1"/>
</dbReference>
<evidence type="ECO:0000313" key="10">
    <source>
        <dbReference type="Proteomes" id="UP000093501"/>
    </source>
</evidence>
<dbReference type="InterPro" id="IPR036366">
    <property type="entry name" value="PGBDSf"/>
</dbReference>
<dbReference type="Pfam" id="PF03734">
    <property type="entry name" value="YkuD"/>
    <property type="match status" value="1"/>
</dbReference>
<dbReference type="RefSeq" id="WP_068752153.1">
    <property type="nucleotide sequence ID" value="NZ_LR214441.1"/>
</dbReference>
<feature type="active site" description="Nucleophile" evidence="6">
    <location>
        <position position="290"/>
    </location>
</feature>
<keyword evidence="3 6" id="KW-0133">Cell shape</keyword>
<dbReference type="GO" id="GO:0005576">
    <property type="term" value="C:extracellular region"/>
    <property type="evidence" value="ECO:0007669"/>
    <property type="project" value="TreeGrafter"/>
</dbReference>
<dbReference type="InterPro" id="IPR050979">
    <property type="entry name" value="LD-transpeptidase"/>
</dbReference>
<evidence type="ECO:0000256" key="7">
    <source>
        <dbReference type="SAM" id="MobiDB-lite"/>
    </source>
</evidence>
<comment type="pathway">
    <text evidence="1 6">Cell wall biogenesis; peptidoglycan biosynthesis.</text>
</comment>
<dbReference type="Proteomes" id="UP000093501">
    <property type="component" value="Unassembled WGS sequence"/>
</dbReference>
<dbReference type="GO" id="GO:0016740">
    <property type="term" value="F:transferase activity"/>
    <property type="evidence" value="ECO:0007669"/>
    <property type="project" value="UniProtKB-KW"/>
</dbReference>
<dbReference type="InterPro" id="IPR036365">
    <property type="entry name" value="PGBD-like_sf"/>
</dbReference>
<evidence type="ECO:0000256" key="5">
    <source>
        <dbReference type="ARBA" id="ARBA00023316"/>
    </source>
</evidence>
<feature type="compositionally biased region" description="Low complexity" evidence="7">
    <location>
        <begin position="1"/>
        <end position="11"/>
    </location>
</feature>
<dbReference type="PROSITE" id="PS52029">
    <property type="entry name" value="LD_TPASE"/>
    <property type="match status" value="1"/>
</dbReference>
<dbReference type="CDD" id="cd16913">
    <property type="entry name" value="YkuD_like"/>
    <property type="match status" value="1"/>
</dbReference>
<reference evidence="10" key="1">
    <citation type="submission" date="2016-07" db="EMBL/GenBank/DDBJ databases">
        <authorList>
            <person name="Florea S."/>
            <person name="Webb J.S."/>
            <person name="Jaromczyk J."/>
            <person name="Schardl C.L."/>
        </authorList>
    </citation>
    <scope>NUCLEOTIDE SEQUENCE [LARGE SCALE GENOMIC DNA]</scope>
    <source>
        <strain evidence="10">IPBSL-7</strain>
    </source>
</reference>
<evidence type="ECO:0000256" key="3">
    <source>
        <dbReference type="ARBA" id="ARBA00022960"/>
    </source>
</evidence>
<dbReference type="UniPathway" id="UPA00219"/>
<dbReference type="InterPro" id="IPR002477">
    <property type="entry name" value="Peptidoglycan-bd-like"/>
</dbReference>
<keyword evidence="2" id="KW-0808">Transferase</keyword>
<feature type="region of interest" description="Disordered" evidence="7">
    <location>
        <begin position="1"/>
        <end position="22"/>
    </location>
</feature>
<feature type="active site" description="Proton donor/acceptor" evidence="6">
    <location>
        <position position="273"/>
    </location>
</feature>
<evidence type="ECO:0000256" key="6">
    <source>
        <dbReference type="PROSITE-ProRule" id="PRU01373"/>
    </source>
</evidence>
<dbReference type="GO" id="GO:0018104">
    <property type="term" value="P:peptidoglycan-protein cross-linking"/>
    <property type="evidence" value="ECO:0007669"/>
    <property type="project" value="TreeGrafter"/>
</dbReference>
<protein>
    <submittedName>
        <fullName evidence="9">Peptidoglycan-binding protein</fullName>
    </submittedName>
</protein>
<evidence type="ECO:0000256" key="4">
    <source>
        <dbReference type="ARBA" id="ARBA00022984"/>
    </source>
</evidence>
<sequence length="315" mass="34432">MEPSPTTDPTATAPPTPSAPPALMALGDEGDDVRALQHRLQQIQWMEGPVSGTYDDATRLAVEGFQAKRGIPVTGQVDQTTLDRLVAMTREPTRDEMYNIMRPGPALLAEGATGDAVKDLQARLKQIGWYAPKIDGIYGPKTAEAVSGFQGKRQIPVTGEVDQRTKDRLYAMTRKPTSDELNNIVATPKPSSMTLDDRCLSGRVICISKSQRRLAWVVDGSIRMTMDVRFGSELTPTRNGVFSVYWKSRDHVSSLYDTPMPYALFFSGGQAVHYSADFARNGYNGASHGCVNVRDKAAVAALFDTARVGDKVVVY</sequence>
<evidence type="ECO:0000313" key="9">
    <source>
        <dbReference type="EMBL" id="OCL33047.1"/>
    </source>
</evidence>
<dbReference type="GO" id="GO:0008360">
    <property type="term" value="P:regulation of cell shape"/>
    <property type="evidence" value="ECO:0007669"/>
    <property type="project" value="UniProtKB-UniRule"/>
</dbReference>
<dbReference type="Pfam" id="PF01471">
    <property type="entry name" value="PG_binding_1"/>
    <property type="match status" value="2"/>
</dbReference>
<dbReference type="SUPFAM" id="SSF47090">
    <property type="entry name" value="PGBD-like"/>
    <property type="match status" value="2"/>
</dbReference>
<gene>
    <name evidence="9" type="ORF">BCR15_07150</name>
</gene>